<reference evidence="7" key="1">
    <citation type="submission" date="2018-06" db="EMBL/GenBank/DDBJ databases">
        <title>Genome assembly of Danube salmon.</title>
        <authorList>
            <person name="Macqueen D.J."/>
            <person name="Gundappa M.K."/>
        </authorList>
    </citation>
    <scope>NUCLEOTIDE SEQUENCE [LARGE SCALE GENOMIC DNA]</scope>
</reference>
<proteinExistence type="predicted"/>
<evidence type="ECO:0000256" key="4">
    <source>
        <dbReference type="ARBA" id="ARBA00023136"/>
    </source>
</evidence>
<evidence type="ECO:0000256" key="2">
    <source>
        <dbReference type="ARBA" id="ARBA00022553"/>
    </source>
</evidence>
<dbReference type="PANTHER" id="PTHR14514">
    <property type="entry name" value="PKA ANCHORING PROTEIN"/>
    <property type="match status" value="1"/>
</dbReference>
<reference evidence="6" key="2">
    <citation type="submission" date="2025-08" db="UniProtKB">
        <authorList>
            <consortium name="Ensembl"/>
        </authorList>
    </citation>
    <scope>IDENTIFICATION</scope>
</reference>
<reference evidence="6" key="3">
    <citation type="submission" date="2025-09" db="UniProtKB">
        <authorList>
            <consortium name="Ensembl"/>
        </authorList>
    </citation>
    <scope>IDENTIFICATION</scope>
</reference>
<sequence>MLARGVLHLSQSLAEKLGNLQEEHEQLQEFERFLASLEKHLEDWEGRLKSVTVPPHMYISKMGLLELSGFSPDLDILNELSYRLTLSDPATHRLQSLNWSWAQASARAVETYSELQTESLRQQSFQEKCENWMDFLQMMEDSLAVDLASTYSGLREQLRTHQRFQLEMSIGHQILHSVINDALRLLQRGDVDDR</sequence>
<dbReference type="Proteomes" id="UP000314982">
    <property type="component" value="Unassembled WGS sequence"/>
</dbReference>
<protein>
    <submittedName>
        <fullName evidence="6">Uncharacterized protein</fullName>
    </submittedName>
</protein>
<dbReference type="AlphaFoldDB" id="A0A4W5QMJ6"/>
<dbReference type="SUPFAM" id="SSF46966">
    <property type="entry name" value="Spectrin repeat"/>
    <property type="match status" value="1"/>
</dbReference>
<keyword evidence="7" id="KW-1185">Reference proteome</keyword>
<evidence type="ECO:0000256" key="1">
    <source>
        <dbReference type="ARBA" id="ARBA00004308"/>
    </source>
</evidence>
<organism evidence="6 7">
    <name type="scientific">Hucho hucho</name>
    <name type="common">huchen</name>
    <dbReference type="NCBI Taxonomy" id="62062"/>
    <lineage>
        <taxon>Eukaryota</taxon>
        <taxon>Metazoa</taxon>
        <taxon>Chordata</taxon>
        <taxon>Craniata</taxon>
        <taxon>Vertebrata</taxon>
        <taxon>Euteleostomi</taxon>
        <taxon>Actinopterygii</taxon>
        <taxon>Neopterygii</taxon>
        <taxon>Teleostei</taxon>
        <taxon>Protacanthopterygii</taxon>
        <taxon>Salmoniformes</taxon>
        <taxon>Salmonidae</taxon>
        <taxon>Salmoninae</taxon>
        <taxon>Hucho</taxon>
    </lineage>
</organism>
<evidence type="ECO:0000313" key="7">
    <source>
        <dbReference type="Proteomes" id="UP000314982"/>
    </source>
</evidence>
<comment type="subcellular location">
    <subcellularLocation>
        <location evidence="1">Endomembrane system</location>
    </subcellularLocation>
</comment>
<feature type="coiled-coil region" evidence="5">
    <location>
        <begin position="10"/>
        <end position="47"/>
    </location>
</feature>
<accession>A0A4W5QMJ6</accession>
<keyword evidence="4" id="KW-0472">Membrane</keyword>
<evidence type="ECO:0000313" key="6">
    <source>
        <dbReference type="Ensembl" id="ENSHHUP00000077347.1"/>
    </source>
</evidence>
<evidence type="ECO:0000256" key="3">
    <source>
        <dbReference type="ARBA" id="ARBA00022737"/>
    </source>
</evidence>
<dbReference type="Gene3D" id="1.20.58.60">
    <property type="match status" value="1"/>
</dbReference>
<name>A0A4W5QMJ6_9TELE</name>
<dbReference type="GeneTree" id="ENSGT00940000154656"/>
<keyword evidence="2" id="KW-0597">Phosphoprotein</keyword>
<keyword evidence="5" id="KW-0175">Coiled coil</keyword>
<dbReference type="PANTHER" id="PTHR14514:SF4">
    <property type="entry name" value="NESPRIN-2"/>
    <property type="match status" value="1"/>
</dbReference>
<evidence type="ECO:0000256" key="5">
    <source>
        <dbReference type="SAM" id="Coils"/>
    </source>
</evidence>
<dbReference type="Ensembl" id="ENSHHUT00000079860.1">
    <property type="protein sequence ID" value="ENSHHUP00000077347.1"/>
    <property type="gene ID" value="ENSHHUG00000045193.1"/>
</dbReference>
<keyword evidence="3" id="KW-0677">Repeat</keyword>